<dbReference type="OrthoDB" id="92405at2759"/>
<dbReference type="EMBL" id="NBNE01014281">
    <property type="protein sequence ID" value="OWY94497.1"/>
    <property type="molecule type" value="Genomic_DNA"/>
</dbReference>
<comment type="caution">
    <text evidence="5">The sequence shown here is derived from an EMBL/GenBank/DDBJ whole genome shotgun (WGS) entry which is preliminary data.</text>
</comment>
<evidence type="ECO:0000256" key="3">
    <source>
        <dbReference type="ARBA" id="ARBA00022525"/>
    </source>
</evidence>
<feature type="domain" description="Crinkler effector protein N-terminal" evidence="4">
    <location>
        <begin position="2"/>
        <end position="93"/>
    </location>
</feature>
<dbReference type="Pfam" id="PF20147">
    <property type="entry name" value="Crinkler"/>
    <property type="match status" value="1"/>
</dbReference>
<evidence type="ECO:0000256" key="1">
    <source>
        <dbReference type="ARBA" id="ARBA00004340"/>
    </source>
</evidence>
<evidence type="ECO:0000259" key="4">
    <source>
        <dbReference type="Pfam" id="PF20147"/>
    </source>
</evidence>
<name>A0A225UMN2_9STRA</name>
<dbReference type="GO" id="GO:0005576">
    <property type="term" value="C:extracellular region"/>
    <property type="evidence" value="ECO:0007669"/>
    <property type="project" value="UniProtKB-SubCell"/>
</dbReference>
<dbReference type="GO" id="GO:0043657">
    <property type="term" value="C:host cell"/>
    <property type="evidence" value="ECO:0007669"/>
    <property type="project" value="UniProtKB-SubCell"/>
</dbReference>
<evidence type="ECO:0000256" key="2">
    <source>
        <dbReference type="ARBA" id="ARBA00004613"/>
    </source>
</evidence>
<organism evidence="5 6">
    <name type="scientific">Phytophthora megakarya</name>
    <dbReference type="NCBI Taxonomy" id="4795"/>
    <lineage>
        <taxon>Eukaryota</taxon>
        <taxon>Sar</taxon>
        <taxon>Stramenopiles</taxon>
        <taxon>Oomycota</taxon>
        <taxon>Peronosporomycetes</taxon>
        <taxon>Peronosporales</taxon>
        <taxon>Peronosporaceae</taxon>
        <taxon>Phytophthora</taxon>
    </lineage>
</organism>
<proteinExistence type="predicted"/>
<feature type="non-terminal residue" evidence="5">
    <location>
        <position position="110"/>
    </location>
</feature>
<gene>
    <name evidence="5" type="ORF">PHMEG_00035745</name>
</gene>
<comment type="subcellular location">
    <subcellularLocation>
        <location evidence="1">Host cell</location>
    </subcellularLocation>
    <subcellularLocation>
        <location evidence="2">Secreted</location>
    </subcellularLocation>
</comment>
<dbReference type="AlphaFoldDB" id="A0A225UMN2"/>
<dbReference type="Proteomes" id="UP000198211">
    <property type="component" value="Unassembled WGS sequence"/>
</dbReference>
<dbReference type="InterPro" id="IPR045379">
    <property type="entry name" value="Crinkler_N"/>
</dbReference>
<keyword evidence="6" id="KW-1185">Reference proteome</keyword>
<reference evidence="6" key="1">
    <citation type="submission" date="2017-03" db="EMBL/GenBank/DDBJ databases">
        <title>Phytopthora megakarya and P. palmivora, two closely related causual agents of cacao black pod achieved similar genome size and gene model numbers by different mechanisms.</title>
        <authorList>
            <person name="Ali S."/>
            <person name="Shao J."/>
            <person name="Larry D.J."/>
            <person name="Kronmiller B."/>
            <person name="Shen D."/>
            <person name="Strem M.D."/>
            <person name="Melnick R.L."/>
            <person name="Guiltinan M.J."/>
            <person name="Tyler B.M."/>
            <person name="Meinhardt L.W."/>
            <person name="Bailey B.A."/>
        </authorList>
    </citation>
    <scope>NUCLEOTIDE SEQUENCE [LARGE SCALE GENOMIC DNA]</scope>
    <source>
        <strain evidence="6">zdho120</strain>
    </source>
</reference>
<evidence type="ECO:0000313" key="6">
    <source>
        <dbReference type="Proteomes" id="UP000198211"/>
    </source>
</evidence>
<accession>A0A225UMN2</accession>
<sequence>MVKLFCAIVGFAGCSFPVNIDENETVGDLKKAIKEQSDGIITAPSPVLQLFLAKKKTDEGKGKGPWLTEKDVEEGVNDTSNYKSLNVMREPLSMAGLSEKGVAFEVKVEH</sequence>
<keyword evidence="3" id="KW-0964">Secreted</keyword>
<evidence type="ECO:0000313" key="5">
    <source>
        <dbReference type="EMBL" id="OWY94497.1"/>
    </source>
</evidence>
<protein>
    <submittedName>
        <fullName evidence="5">Crinkler (CRN)</fullName>
    </submittedName>
</protein>